<gene>
    <name evidence="1" type="ORF">Fmac_018804</name>
</gene>
<dbReference type="Proteomes" id="UP001603857">
    <property type="component" value="Unassembled WGS sequence"/>
</dbReference>
<evidence type="ECO:0000313" key="1">
    <source>
        <dbReference type="EMBL" id="KAL2331223.1"/>
    </source>
</evidence>
<keyword evidence="2" id="KW-1185">Reference proteome</keyword>
<dbReference type="EMBL" id="JBGMDY010000006">
    <property type="protein sequence ID" value="KAL2331223.1"/>
    <property type="molecule type" value="Genomic_DNA"/>
</dbReference>
<accession>A0ABD1M613</accession>
<name>A0ABD1M613_9FABA</name>
<organism evidence="1 2">
    <name type="scientific">Flemingia macrophylla</name>
    <dbReference type="NCBI Taxonomy" id="520843"/>
    <lineage>
        <taxon>Eukaryota</taxon>
        <taxon>Viridiplantae</taxon>
        <taxon>Streptophyta</taxon>
        <taxon>Embryophyta</taxon>
        <taxon>Tracheophyta</taxon>
        <taxon>Spermatophyta</taxon>
        <taxon>Magnoliopsida</taxon>
        <taxon>eudicotyledons</taxon>
        <taxon>Gunneridae</taxon>
        <taxon>Pentapetalae</taxon>
        <taxon>rosids</taxon>
        <taxon>fabids</taxon>
        <taxon>Fabales</taxon>
        <taxon>Fabaceae</taxon>
        <taxon>Papilionoideae</taxon>
        <taxon>50 kb inversion clade</taxon>
        <taxon>NPAAA clade</taxon>
        <taxon>indigoferoid/millettioid clade</taxon>
        <taxon>Phaseoleae</taxon>
        <taxon>Flemingia</taxon>
    </lineage>
</organism>
<protein>
    <submittedName>
        <fullName evidence="1">Uncharacterized protein</fullName>
    </submittedName>
</protein>
<dbReference type="AlphaFoldDB" id="A0ABD1M613"/>
<reference evidence="1 2" key="1">
    <citation type="submission" date="2024-08" db="EMBL/GenBank/DDBJ databases">
        <title>Insights into the chromosomal genome structure of Flemingia macrophylla.</title>
        <authorList>
            <person name="Ding Y."/>
            <person name="Zhao Y."/>
            <person name="Bi W."/>
            <person name="Wu M."/>
            <person name="Zhao G."/>
            <person name="Gong Y."/>
            <person name="Li W."/>
            <person name="Zhang P."/>
        </authorList>
    </citation>
    <scope>NUCLEOTIDE SEQUENCE [LARGE SCALE GENOMIC DNA]</scope>
    <source>
        <strain evidence="1">DYQJB</strain>
        <tissue evidence="1">Leaf</tissue>
    </source>
</reference>
<comment type="caution">
    <text evidence="1">The sequence shown here is derived from an EMBL/GenBank/DDBJ whole genome shotgun (WGS) entry which is preliminary data.</text>
</comment>
<evidence type="ECO:0000313" key="2">
    <source>
        <dbReference type="Proteomes" id="UP001603857"/>
    </source>
</evidence>
<proteinExistence type="predicted"/>
<sequence>MAYNNNLKTLEANVQKLEATEDTFQQQIRESDPTAVQMWHKFVQNWQEEVKKVIPDARRLIETQEDKWCLGTCPNLMLKLNDMKNKVKDPNTKMIGVHGIDGDGQKTLVTELAIWQLKNIRD</sequence>